<protein>
    <submittedName>
        <fullName evidence="1">Uncharacterized protein</fullName>
    </submittedName>
</protein>
<reference evidence="1 2" key="1">
    <citation type="submission" date="2023-04" db="EMBL/GenBank/DDBJ databases">
        <title>Nanopore sequencing of Janthinobacterium from water.</title>
        <authorList>
            <person name="Ciuchcinski K."/>
            <person name="Rokowska A."/>
            <person name="Dziewit L."/>
        </authorList>
    </citation>
    <scope>NUCLEOTIDE SEQUENCE [LARGE SCALE GENOMIC DNA]</scope>
    <source>
        <strain evidence="1 2">DEMB2</strain>
    </source>
</reference>
<sequence>MSIARKGSRRIIVDSLPYRWSVSLPTYTQAMGEANLSFAVESESGGRTTLLVRTDIARPDIWLGNFTRAITPSVVEHAIRQALMKGWYPGQCGSAFEMTIRLA</sequence>
<dbReference type="RefSeq" id="WP_152598724.1">
    <property type="nucleotide sequence ID" value="NZ_CP121464.1"/>
</dbReference>
<dbReference type="Proteomes" id="UP001219584">
    <property type="component" value="Chromosome"/>
</dbReference>
<gene>
    <name evidence="1" type="ORF">P9875_20770</name>
</gene>
<keyword evidence="2" id="KW-1185">Reference proteome</keyword>
<accession>A0ABY8HZR5</accession>
<organism evidence="1 2">
    <name type="scientific">Janthinobacterium rivuli</name>
    <dbReference type="NCBI Taxonomy" id="2751478"/>
    <lineage>
        <taxon>Bacteria</taxon>
        <taxon>Pseudomonadati</taxon>
        <taxon>Pseudomonadota</taxon>
        <taxon>Betaproteobacteria</taxon>
        <taxon>Burkholderiales</taxon>
        <taxon>Oxalobacteraceae</taxon>
        <taxon>Janthinobacterium</taxon>
    </lineage>
</organism>
<evidence type="ECO:0000313" key="1">
    <source>
        <dbReference type="EMBL" id="WFR78124.1"/>
    </source>
</evidence>
<dbReference type="EMBL" id="CP121464">
    <property type="protein sequence ID" value="WFR78124.1"/>
    <property type="molecule type" value="Genomic_DNA"/>
</dbReference>
<proteinExistence type="predicted"/>
<evidence type="ECO:0000313" key="2">
    <source>
        <dbReference type="Proteomes" id="UP001219584"/>
    </source>
</evidence>
<name>A0ABY8HZR5_9BURK</name>